<evidence type="ECO:0000256" key="4">
    <source>
        <dbReference type="ARBA" id="ARBA00022777"/>
    </source>
</evidence>
<keyword evidence="1" id="KW-0597">Phosphoprotein</keyword>
<dbReference type="InterPro" id="IPR003661">
    <property type="entry name" value="HisK_dim/P_dom"/>
</dbReference>
<dbReference type="PANTHER" id="PTHR43065">
    <property type="entry name" value="SENSOR HISTIDINE KINASE"/>
    <property type="match status" value="1"/>
</dbReference>
<keyword evidence="6" id="KW-0902">Two-component regulatory system</keyword>
<evidence type="ECO:0000313" key="11">
    <source>
        <dbReference type="EMBL" id="KUG29268.1"/>
    </source>
</evidence>
<dbReference type="InterPro" id="IPR005467">
    <property type="entry name" value="His_kinase_dom"/>
</dbReference>
<dbReference type="GO" id="GO:0005524">
    <property type="term" value="F:ATP binding"/>
    <property type="evidence" value="ECO:0007669"/>
    <property type="project" value="UniProtKB-KW"/>
</dbReference>
<evidence type="ECO:0000259" key="9">
    <source>
        <dbReference type="PROSITE" id="PS50112"/>
    </source>
</evidence>
<evidence type="ECO:0000259" key="8">
    <source>
        <dbReference type="PROSITE" id="PS50109"/>
    </source>
</evidence>
<dbReference type="Gene3D" id="3.30.565.10">
    <property type="entry name" value="Histidine kinase-like ATPase, C-terminal domain"/>
    <property type="match status" value="1"/>
</dbReference>
<evidence type="ECO:0000256" key="6">
    <source>
        <dbReference type="ARBA" id="ARBA00023012"/>
    </source>
</evidence>
<dbReference type="InterPro" id="IPR036097">
    <property type="entry name" value="HisK_dim/P_sf"/>
</dbReference>
<name>A0A0W8G7X1_9ZZZZ</name>
<accession>A0A0W8G7X1</accession>
<dbReference type="Gene3D" id="3.40.50.720">
    <property type="entry name" value="NAD(P)-binding Rossmann-like Domain"/>
    <property type="match status" value="1"/>
</dbReference>
<dbReference type="InterPro" id="IPR036291">
    <property type="entry name" value="NAD(P)-bd_dom_sf"/>
</dbReference>
<feature type="region of interest" description="Disordered" evidence="7">
    <location>
        <begin position="516"/>
        <end position="541"/>
    </location>
</feature>
<proteinExistence type="predicted"/>
<feature type="domain" description="PAC" evidence="10">
    <location>
        <begin position="223"/>
        <end position="277"/>
    </location>
</feature>
<dbReference type="PRINTS" id="PR00344">
    <property type="entry name" value="BCTRLSENSOR"/>
</dbReference>
<evidence type="ECO:0000256" key="5">
    <source>
        <dbReference type="ARBA" id="ARBA00022840"/>
    </source>
</evidence>
<dbReference type="SUPFAM" id="SSF55785">
    <property type="entry name" value="PYP-like sensor domain (PAS domain)"/>
    <property type="match status" value="1"/>
</dbReference>
<gene>
    <name evidence="11" type="ORF">ASZ90_000837</name>
</gene>
<dbReference type="PROSITE" id="PS50109">
    <property type="entry name" value="HIS_KIN"/>
    <property type="match status" value="1"/>
</dbReference>
<dbReference type="PANTHER" id="PTHR43065:SF10">
    <property type="entry name" value="PEROXIDE STRESS-ACTIVATED HISTIDINE KINASE MAK3"/>
    <property type="match status" value="1"/>
</dbReference>
<dbReference type="SUPFAM" id="SSF47384">
    <property type="entry name" value="Homodimeric domain of signal transducing histidine kinase"/>
    <property type="match status" value="1"/>
</dbReference>
<evidence type="ECO:0000256" key="2">
    <source>
        <dbReference type="ARBA" id="ARBA00022679"/>
    </source>
</evidence>
<keyword evidence="3" id="KW-0547">Nucleotide-binding</keyword>
<dbReference type="Pfam" id="PF13426">
    <property type="entry name" value="PAS_9"/>
    <property type="match status" value="1"/>
</dbReference>
<reference evidence="11" key="1">
    <citation type="journal article" date="2015" name="Proc. Natl. Acad. Sci. U.S.A.">
        <title>Networks of energetic and metabolic interactions define dynamics in microbial communities.</title>
        <authorList>
            <person name="Embree M."/>
            <person name="Liu J.K."/>
            <person name="Al-Bassam M.M."/>
            <person name="Zengler K."/>
        </authorList>
    </citation>
    <scope>NUCLEOTIDE SEQUENCE</scope>
</reference>
<feature type="domain" description="PAS" evidence="9">
    <location>
        <begin position="146"/>
        <end position="190"/>
    </location>
</feature>
<evidence type="ECO:0000256" key="7">
    <source>
        <dbReference type="SAM" id="MobiDB-lite"/>
    </source>
</evidence>
<dbReference type="Gene3D" id="3.30.450.20">
    <property type="entry name" value="PAS domain"/>
    <property type="match status" value="1"/>
</dbReference>
<dbReference type="NCBIfam" id="TIGR00229">
    <property type="entry name" value="sensory_box"/>
    <property type="match status" value="1"/>
</dbReference>
<dbReference type="Pfam" id="PF00512">
    <property type="entry name" value="HisKA"/>
    <property type="match status" value="1"/>
</dbReference>
<dbReference type="SUPFAM" id="SSF51735">
    <property type="entry name" value="NAD(P)-binding Rossmann-fold domains"/>
    <property type="match status" value="1"/>
</dbReference>
<dbReference type="SMART" id="SM00387">
    <property type="entry name" value="HATPase_c"/>
    <property type="match status" value="1"/>
</dbReference>
<dbReference type="Gene3D" id="1.10.287.130">
    <property type="match status" value="1"/>
</dbReference>
<dbReference type="GO" id="GO:0000155">
    <property type="term" value="F:phosphorelay sensor kinase activity"/>
    <property type="evidence" value="ECO:0007669"/>
    <property type="project" value="InterPro"/>
</dbReference>
<dbReference type="InterPro" id="IPR035965">
    <property type="entry name" value="PAS-like_dom_sf"/>
</dbReference>
<feature type="domain" description="Histidine kinase" evidence="8">
    <location>
        <begin position="290"/>
        <end position="497"/>
    </location>
</feature>
<dbReference type="InterPro" id="IPR000700">
    <property type="entry name" value="PAS-assoc_C"/>
</dbReference>
<dbReference type="EMBL" id="LNQE01000108">
    <property type="protein sequence ID" value="KUG29268.1"/>
    <property type="molecule type" value="Genomic_DNA"/>
</dbReference>
<dbReference type="AlphaFoldDB" id="A0A0W8G7X1"/>
<sequence>MTTPDRHGQTDFCLWDTSDREFQVGIIGTGPGFVSILDILGNEQYQEFLPGLTLAAVADPGPQPSSRAHVEKLGVPVYETFEAMMAAHPGIDLVVELIGSRAKLRAIRSALPDTVSLIDHNAAFFLCGLHNMLQVSTHCQVSLDRHKELLNAIIDEVRDDIILLDKEGRVVDLNKNVYQRVGKEKADLLGLPCWQVQTLDDGRPFCCGPDKDCPFFTTLTTGREAEALFTRLDADGRLMYFRIYSYPIFNPLGNMTHIMVMRRDITRRTYRERHQQQAEKLAIIGEMSMYLAHEIRNPLFAISGFTKSLLDSANLTEKEREKLRIIAEEAKRLDHMLSSILSFSRQTQTVSGPVDLNRVSEEAVELMRIGYADKGYRFVLNADPNIPRGRAEAETIKQCLVNLMMNSMEAMPRGGEIRVRTGMEGDSPVVEVADRGRGMSQAEMDKVFSPFHTTKGRGYGLGLAMIKKMIEEFGGRVSLSSREGHGTAVTLHFAPILAGEEERQAVDDIKAPCAISDATPGAASHTAAATPASLRHPVKKP</sequence>
<dbReference type="InterPro" id="IPR003594">
    <property type="entry name" value="HATPase_dom"/>
</dbReference>
<keyword evidence="4 11" id="KW-0418">Kinase</keyword>
<dbReference type="PROSITE" id="PS50113">
    <property type="entry name" value="PAC"/>
    <property type="match status" value="1"/>
</dbReference>
<dbReference type="Pfam" id="PF02518">
    <property type="entry name" value="HATPase_c"/>
    <property type="match status" value="1"/>
</dbReference>
<evidence type="ECO:0000256" key="3">
    <source>
        <dbReference type="ARBA" id="ARBA00022741"/>
    </source>
</evidence>
<protein>
    <submittedName>
        <fullName evidence="11">Signal transduction histidine kinase</fullName>
    </submittedName>
</protein>
<dbReference type="SUPFAM" id="SSF55874">
    <property type="entry name" value="ATPase domain of HSP90 chaperone/DNA topoisomerase II/histidine kinase"/>
    <property type="match status" value="1"/>
</dbReference>
<keyword evidence="2" id="KW-0808">Transferase</keyword>
<dbReference type="InterPro" id="IPR004358">
    <property type="entry name" value="Sig_transdc_His_kin-like_C"/>
</dbReference>
<organism evidence="11">
    <name type="scientific">hydrocarbon metagenome</name>
    <dbReference type="NCBI Taxonomy" id="938273"/>
    <lineage>
        <taxon>unclassified sequences</taxon>
        <taxon>metagenomes</taxon>
        <taxon>ecological metagenomes</taxon>
    </lineage>
</organism>
<dbReference type="CDD" id="cd00082">
    <property type="entry name" value="HisKA"/>
    <property type="match status" value="1"/>
</dbReference>
<dbReference type="SMART" id="SM00388">
    <property type="entry name" value="HisKA"/>
    <property type="match status" value="1"/>
</dbReference>
<dbReference type="InterPro" id="IPR036890">
    <property type="entry name" value="HATPase_C_sf"/>
</dbReference>
<keyword evidence="5" id="KW-0067">ATP-binding</keyword>
<dbReference type="PROSITE" id="PS50112">
    <property type="entry name" value="PAS"/>
    <property type="match status" value="1"/>
</dbReference>
<dbReference type="InterPro" id="IPR000014">
    <property type="entry name" value="PAS"/>
</dbReference>
<evidence type="ECO:0000259" key="10">
    <source>
        <dbReference type="PROSITE" id="PS50113"/>
    </source>
</evidence>
<feature type="compositionally biased region" description="Low complexity" evidence="7">
    <location>
        <begin position="518"/>
        <end position="533"/>
    </location>
</feature>
<evidence type="ECO:0000256" key="1">
    <source>
        <dbReference type="ARBA" id="ARBA00022553"/>
    </source>
</evidence>
<comment type="caution">
    <text evidence="11">The sequence shown here is derived from an EMBL/GenBank/DDBJ whole genome shotgun (WGS) entry which is preliminary data.</text>
</comment>